<feature type="signal peptide" evidence="5">
    <location>
        <begin position="1"/>
        <end position="25"/>
    </location>
</feature>
<comment type="caution">
    <text evidence="6">The sequence shown here is derived from an EMBL/GenBank/DDBJ whole genome shotgun (WGS) entry which is preliminary data.</text>
</comment>
<comment type="similarity">
    <text evidence="1">Belongs to the 'GDSL' lipolytic enzyme family.</text>
</comment>
<organism evidence="6 7">
    <name type="scientific">Dillenia turbinata</name>
    <dbReference type="NCBI Taxonomy" id="194707"/>
    <lineage>
        <taxon>Eukaryota</taxon>
        <taxon>Viridiplantae</taxon>
        <taxon>Streptophyta</taxon>
        <taxon>Embryophyta</taxon>
        <taxon>Tracheophyta</taxon>
        <taxon>Spermatophyta</taxon>
        <taxon>Magnoliopsida</taxon>
        <taxon>eudicotyledons</taxon>
        <taxon>Gunneridae</taxon>
        <taxon>Pentapetalae</taxon>
        <taxon>Dilleniales</taxon>
        <taxon>Dilleniaceae</taxon>
        <taxon>Dillenia</taxon>
    </lineage>
</organism>
<keyword evidence="3" id="KW-0443">Lipid metabolism</keyword>
<dbReference type="Gene3D" id="3.40.50.1110">
    <property type="entry name" value="SGNH hydrolase"/>
    <property type="match status" value="2"/>
</dbReference>
<dbReference type="InterPro" id="IPR051058">
    <property type="entry name" value="GDSL_Est/Lipase"/>
</dbReference>
<dbReference type="InterPro" id="IPR036514">
    <property type="entry name" value="SGNH_hydro_sf"/>
</dbReference>
<name>A0AAN8Z6P0_9MAGN</name>
<keyword evidence="4" id="KW-0175">Coiled coil</keyword>
<dbReference type="GO" id="GO:0016788">
    <property type="term" value="F:hydrolase activity, acting on ester bonds"/>
    <property type="evidence" value="ECO:0007669"/>
    <property type="project" value="InterPro"/>
</dbReference>
<evidence type="ECO:0000256" key="2">
    <source>
        <dbReference type="ARBA" id="ARBA00022801"/>
    </source>
</evidence>
<protein>
    <submittedName>
        <fullName evidence="6">GDSL lipase/esterase</fullName>
    </submittedName>
</protein>
<dbReference type="AlphaFoldDB" id="A0AAN8Z6P0"/>
<keyword evidence="3" id="KW-0442">Lipid degradation</keyword>
<reference evidence="6 7" key="1">
    <citation type="submission" date="2023-12" db="EMBL/GenBank/DDBJ databases">
        <title>A high-quality genome assembly for Dillenia turbinata (Dilleniales).</title>
        <authorList>
            <person name="Chanderbali A."/>
        </authorList>
    </citation>
    <scope>NUCLEOTIDE SEQUENCE [LARGE SCALE GENOMIC DNA]</scope>
    <source>
        <strain evidence="6">LSX21</strain>
        <tissue evidence="6">Leaf</tissue>
    </source>
</reference>
<keyword evidence="2" id="KW-0378">Hydrolase</keyword>
<sequence length="799" mass="88725">MEKAVIMLLSLSILLIGQYLTLQSAAEPAVPAIFVFGDSSVDVGTNNYLPSCGATTNFIFYGIDYPHYESTGRFSNGYNIIDTVGMSLLIERELGTNVFLLILMGYEKSPQPFLFYINEDYENFKKSILNGVNFASGGAGILETIGRRFTKVITMNEQIQQFETVRGNISEVMGEKGAASLVSRSLFLFSIGSNEILESFSVNDSSFPVYMTTVMNKFEHQLKDLYQLGARKFALMCVPPLGCCPVKRFFSWSGGCNKGTNASAKMINREIEALLKRLESELKNMRYALGNSYAMFKEMMKNPDKYGFKEIKLACCGGGYFNGFFPCSPLAKLCQHRDEYLFWDKAHPSEAANKLAAEVSTRHSSNLNRKLEMHSFNPLDGSLKQTSLRALMAKVLNHFFLFFISIIVLSLYQVKATVPAVYIFGDSTADVGTNDFLNDSTAKANFLYNGIDYPYSIPTGRFSNGYNSADLIARLWGFGKSPDSFFCLLNNTSSFKRNILRGANFASGGSGIINTTGLQFFLTAENLFDQPKKVRVVSLGEQIQQFATLKSNLSTVLPPEKVDDYLSKSLFLVSVGSNDFFEYANGSTVPKEVFMATLLSEYQNHLQNLYALGARRFGIVSVPPIGCCPYIRYFNKTGGCADDLNNLAQVFYTAVQGLLQNMSSQLTGMKYSLGNAYEMTMNIIQNPLASGEHFHMLFALFPRCVKTSPMSMTYDKCFSNALATGFNVVDAACCGNGTLNAEQPCTVYANLCPNRNKYLFWDRYHPTQVASRLAALTLYGGGRKFVTPMNFSQLALVDL</sequence>
<dbReference type="Proteomes" id="UP001370490">
    <property type="component" value="Unassembled WGS sequence"/>
</dbReference>
<dbReference type="FunFam" id="3.40.50.1110:FF:000003">
    <property type="entry name" value="GDSL esterase/lipase APG"/>
    <property type="match status" value="2"/>
</dbReference>
<dbReference type="Pfam" id="PF00657">
    <property type="entry name" value="Lipase_GDSL"/>
    <property type="match status" value="2"/>
</dbReference>
<accession>A0AAN8Z6P0</accession>
<evidence type="ECO:0000256" key="1">
    <source>
        <dbReference type="ARBA" id="ARBA00008668"/>
    </source>
</evidence>
<keyword evidence="7" id="KW-1185">Reference proteome</keyword>
<evidence type="ECO:0000313" key="7">
    <source>
        <dbReference type="Proteomes" id="UP001370490"/>
    </source>
</evidence>
<feature type="coiled-coil region" evidence="4">
    <location>
        <begin position="261"/>
        <end position="288"/>
    </location>
</feature>
<dbReference type="PANTHER" id="PTHR45648:SF180">
    <property type="entry name" value="OS04G0561800 PROTEIN"/>
    <property type="match status" value="1"/>
</dbReference>
<gene>
    <name evidence="6" type="ORF">RJ641_010837</name>
</gene>
<dbReference type="CDD" id="cd01837">
    <property type="entry name" value="SGNH_plant_lipase_like"/>
    <property type="match status" value="2"/>
</dbReference>
<dbReference type="InterPro" id="IPR001087">
    <property type="entry name" value="GDSL"/>
</dbReference>
<dbReference type="GO" id="GO:0016042">
    <property type="term" value="P:lipid catabolic process"/>
    <property type="evidence" value="ECO:0007669"/>
    <property type="project" value="UniProtKB-KW"/>
</dbReference>
<dbReference type="PANTHER" id="PTHR45648">
    <property type="entry name" value="GDSL LIPASE/ACYLHYDROLASE FAMILY PROTEIN (AFU_ORTHOLOGUE AFUA_4G14700)"/>
    <property type="match status" value="1"/>
</dbReference>
<dbReference type="EMBL" id="JBAMMX010000018">
    <property type="protein sequence ID" value="KAK6922533.1"/>
    <property type="molecule type" value="Genomic_DNA"/>
</dbReference>
<proteinExistence type="inferred from homology"/>
<keyword evidence="5" id="KW-0732">Signal</keyword>
<evidence type="ECO:0000256" key="5">
    <source>
        <dbReference type="SAM" id="SignalP"/>
    </source>
</evidence>
<evidence type="ECO:0000313" key="6">
    <source>
        <dbReference type="EMBL" id="KAK6922533.1"/>
    </source>
</evidence>
<evidence type="ECO:0000256" key="3">
    <source>
        <dbReference type="ARBA" id="ARBA00022963"/>
    </source>
</evidence>
<feature type="chain" id="PRO_5042958980" evidence="5">
    <location>
        <begin position="26"/>
        <end position="799"/>
    </location>
</feature>
<evidence type="ECO:0000256" key="4">
    <source>
        <dbReference type="SAM" id="Coils"/>
    </source>
</evidence>
<dbReference type="InterPro" id="IPR035669">
    <property type="entry name" value="SGNH_plant_lipase-like"/>
</dbReference>